<dbReference type="InterPro" id="IPR014472">
    <property type="entry name" value="CHOPT"/>
</dbReference>
<comment type="catalytic activity">
    <reaction evidence="10">
        <text>1,2-dioctanoyl-sn-glycerol + CDP-choline = 1,2-dioctanoyl-sn-glycero-3-phosphocholine + CMP + H(+)</text>
        <dbReference type="Rhea" id="RHEA:54232"/>
        <dbReference type="ChEBI" id="CHEBI:15378"/>
        <dbReference type="ChEBI" id="CHEBI:58779"/>
        <dbReference type="ChEBI" id="CHEBI:60377"/>
        <dbReference type="ChEBI" id="CHEBI:76979"/>
        <dbReference type="ChEBI" id="CHEBI:78228"/>
    </reaction>
    <physiologicalReaction direction="left-to-right" evidence="10">
        <dbReference type="Rhea" id="RHEA:54233"/>
    </physiologicalReaction>
</comment>
<evidence type="ECO:0000256" key="4">
    <source>
        <dbReference type="ARBA" id="ARBA00022692"/>
    </source>
</evidence>
<evidence type="ECO:0000313" key="17">
    <source>
        <dbReference type="EMBL" id="CAH0102388.1"/>
    </source>
</evidence>
<evidence type="ECO:0000256" key="6">
    <source>
        <dbReference type="ARBA" id="ARBA00023136"/>
    </source>
</evidence>
<dbReference type="InterPro" id="IPR048254">
    <property type="entry name" value="CDP_ALCOHOL_P_TRANSF_CS"/>
</dbReference>
<keyword evidence="5 16" id="KW-1133">Transmembrane helix</keyword>
<evidence type="ECO:0000256" key="15">
    <source>
        <dbReference type="RuleBase" id="RU003750"/>
    </source>
</evidence>
<proteinExistence type="inferred from homology"/>
<dbReference type="Gene3D" id="1.20.120.1760">
    <property type="match status" value="1"/>
</dbReference>
<evidence type="ECO:0000256" key="14">
    <source>
        <dbReference type="ARBA" id="ARBA00048570"/>
    </source>
</evidence>
<feature type="transmembrane region" description="Helical" evidence="16">
    <location>
        <begin position="205"/>
        <end position="227"/>
    </location>
</feature>
<evidence type="ECO:0000256" key="16">
    <source>
        <dbReference type="SAM" id="Phobius"/>
    </source>
</evidence>
<comment type="subcellular location">
    <subcellularLocation>
        <location evidence="1">Membrane</location>
        <topology evidence="1">Multi-pass membrane protein</topology>
    </subcellularLocation>
</comment>
<dbReference type="OrthoDB" id="196717at2759"/>
<comment type="caution">
    <text evidence="17">The sequence shown here is derived from an EMBL/GenBank/DDBJ whole genome shotgun (WGS) entry which is preliminary data.</text>
</comment>
<dbReference type="PANTHER" id="PTHR10414">
    <property type="entry name" value="ETHANOLAMINEPHOSPHOTRANSFERASE"/>
    <property type="match status" value="1"/>
</dbReference>
<dbReference type="AlphaFoldDB" id="A0A8J2RT28"/>
<feature type="transmembrane region" description="Helical" evidence="16">
    <location>
        <begin position="120"/>
        <end position="138"/>
    </location>
</feature>
<keyword evidence="3 15" id="KW-0808">Transferase</keyword>
<evidence type="ECO:0000256" key="10">
    <source>
        <dbReference type="ARBA" id="ARBA00036651"/>
    </source>
</evidence>
<evidence type="ECO:0000256" key="2">
    <source>
        <dbReference type="ARBA" id="ARBA00010441"/>
    </source>
</evidence>
<dbReference type="EC" id="2.7.8.2" evidence="13"/>
<dbReference type="Pfam" id="PF01066">
    <property type="entry name" value="CDP-OH_P_transf"/>
    <property type="match status" value="1"/>
</dbReference>
<comment type="pathway">
    <text evidence="12">Phospholipid metabolism; phosphatidylcholine biosynthesis; phosphatidylcholine from phosphocholine: step 2/2.</text>
</comment>
<name>A0A8J2RT28_9CRUS</name>
<dbReference type="Proteomes" id="UP000789390">
    <property type="component" value="Unassembled WGS sequence"/>
</dbReference>
<keyword evidence="7" id="KW-0443">Lipid metabolism</keyword>
<dbReference type="FunFam" id="1.20.120.1760:FF:000002">
    <property type="entry name" value="Choline/ethanolamine phosphotransferase 1"/>
    <property type="match status" value="1"/>
</dbReference>
<comment type="catalytic activity">
    <reaction evidence="11">
        <text>1-hexadecanoyl-2-(9Z-octadecenoyl)-sn-glycerol + CDP-choline = 1-hexadecanoyl-2-(9Z-octadecenoyl)-sn-glycero-3-phosphocholine + CMP + H(+)</text>
        <dbReference type="Rhea" id="RHEA:54244"/>
        <dbReference type="ChEBI" id="CHEBI:15378"/>
        <dbReference type="ChEBI" id="CHEBI:58779"/>
        <dbReference type="ChEBI" id="CHEBI:60377"/>
        <dbReference type="ChEBI" id="CHEBI:73001"/>
        <dbReference type="ChEBI" id="CHEBI:75466"/>
    </reaction>
    <physiologicalReaction direction="left-to-right" evidence="11">
        <dbReference type="Rhea" id="RHEA:54245"/>
    </physiologicalReaction>
</comment>
<protein>
    <recommendedName>
        <fullName evidence="13">diacylglycerol cholinephosphotransferase</fullName>
        <ecNumber evidence="13">2.7.8.2</ecNumber>
    </recommendedName>
</protein>
<feature type="transmembrane region" description="Helical" evidence="16">
    <location>
        <begin position="182"/>
        <end position="199"/>
    </location>
</feature>
<comment type="catalytic activity">
    <reaction evidence="14">
        <text>CDP-choline + a 1,2-diacyl-sn-glycerol = a 1,2-diacyl-sn-glycero-3-phosphocholine + CMP + H(+)</text>
        <dbReference type="Rhea" id="RHEA:32939"/>
        <dbReference type="ChEBI" id="CHEBI:15378"/>
        <dbReference type="ChEBI" id="CHEBI:17815"/>
        <dbReference type="ChEBI" id="CHEBI:57643"/>
        <dbReference type="ChEBI" id="CHEBI:58779"/>
        <dbReference type="ChEBI" id="CHEBI:60377"/>
        <dbReference type="EC" id="2.7.8.2"/>
    </reaction>
    <physiologicalReaction direction="left-to-right" evidence="14">
        <dbReference type="Rhea" id="RHEA:32940"/>
    </physiologicalReaction>
</comment>
<evidence type="ECO:0000256" key="5">
    <source>
        <dbReference type="ARBA" id="ARBA00022989"/>
    </source>
</evidence>
<evidence type="ECO:0000256" key="12">
    <source>
        <dbReference type="ARBA" id="ARBA00037890"/>
    </source>
</evidence>
<dbReference type="GO" id="GO:0005794">
    <property type="term" value="C:Golgi apparatus"/>
    <property type="evidence" value="ECO:0007669"/>
    <property type="project" value="TreeGrafter"/>
</dbReference>
<gene>
    <name evidence="17" type="ORF">DGAL_LOCUS4784</name>
</gene>
<keyword evidence="4 16" id="KW-0812">Transmembrane</keyword>
<feature type="transmembrane region" description="Helical" evidence="16">
    <location>
        <begin position="248"/>
        <end position="275"/>
    </location>
</feature>
<dbReference type="GO" id="GO:0005789">
    <property type="term" value="C:endoplasmic reticulum membrane"/>
    <property type="evidence" value="ECO:0007669"/>
    <property type="project" value="TreeGrafter"/>
</dbReference>
<comment type="catalytic activity">
    <reaction evidence="9">
        <text>1-hexadecanoyl-2-(4Z,7Z,10Z,13Z,16Z,19Z-docosahexaenoyl)-sn-glycerol + CDP-choline = 1-hexadecanoyl-2-(4Z,7Z,10Z,13Z,16Z,19Z-docosahexaenoyl)-sn-glycero-3-phosphocholine + CMP + H(+)</text>
        <dbReference type="Rhea" id="RHEA:54332"/>
        <dbReference type="ChEBI" id="CHEBI:15378"/>
        <dbReference type="ChEBI" id="CHEBI:58779"/>
        <dbReference type="ChEBI" id="CHEBI:60377"/>
        <dbReference type="ChEBI" id="CHEBI:74963"/>
        <dbReference type="ChEBI" id="CHEBI:82949"/>
    </reaction>
    <physiologicalReaction direction="left-to-right" evidence="9">
        <dbReference type="Rhea" id="RHEA:54333"/>
    </physiologicalReaction>
</comment>
<evidence type="ECO:0000256" key="13">
    <source>
        <dbReference type="ARBA" id="ARBA00038987"/>
    </source>
</evidence>
<keyword evidence="7" id="KW-0594">Phospholipid biosynthesis</keyword>
<keyword evidence="8" id="KW-1208">Phospholipid metabolism</keyword>
<dbReference type="GO" id="GO:0004307">
    <property type="term" value="F:ethanolaminephosphotransferase activity"/>
    <property type="evidence" value="ECO:0007669"/>
    <property type="project" value="TreeGrafter"/>
</dbReference>
<feature type="transmembrane region" description="Helical" evidence="16">
    <location>
        <begin position="45"/>
        <end position="69"/>
    </location>
</feature>
<organism evidence="17 18">
    <name type="scientific">Daphnia galeata</name>
    <dbReference type="NCBI Taxonomy" id="27404"/>
    <lineage>
        <taxon>Eukaryota</taxon>
        <taxon>Metazoa</taxon>
        <taxon>Ecdysozoa</taxon>
        <taxon>Arthropoda</taxon>
        <taxon>Crustacea</taxon>
        <taxon>Branchiopoda</taxon>
        <taxon>Diplostraca</taxon>
        <taxon>Cladocera</taxon>
        <taxon>Anomopoda</taxon>
        <taxon>Daphniidae</taxon>
        <taxon>Daphnia</taxon>
    </lineage>
</organism>
<evidence type="ECO:0000256" key="11">
    <source>
        <dbReference type="ARBA" id="ARBA00036890"/>
    </source>
</evidence>
<dbReference type="GO" id="GO:0006646">
    <property type="term" value="P:phosphatidylethanolamine biosynthetic process"/>
    <property type="evidence" value="ECO:0007669"/>
    <property type="project" value="TreeGrafter"/>
</dbReference>
<evidence type="ECO:0000313" key="18">
    <source>
        <dbReference type="Proteomes" id="UP000789390"/>
    </source>
</evidence>
<evidence type="ECO:0000256" key="8">
    <source>
        <dbReference type="ARBA" id="ARBA00023264"/>
    </source>
</evidence>
<evidence type="ECO:0000256" key="3">
    <source>
        <dbReference type="ARBA" id="ARBA00022679"/>
    </source>
</evidence>
<keyword evidence="18" id="KW-1185">Reference proteome</keyword>
<keyword evidence="7" id="KW-0444">Lipid biosynthesis</keyword>
<dbReference type="InterPro" id="IPR043130">
    <property type="entry name" value="CDP-OH_PTrfase_TM_dom"/>
</dbReference>
<dbReference type="InterPro" id="IPR000462">
    <property type="entry name" value="CDP-OH_P_trans"/>
</dbReference>
<sequence>MKFGPVLDTTQLKRLSEHKYSCTSSSILEPFLQPWWNWVVQCLPLWLAPNLITITGLFVNIMTSLVLVYYNPDGKEESPRWAALMCAAGIFIYQTLDAIDGKQARRTNSSSPLGELFDHGCDSLSTVFVALAACVTVGLGTHPWWMFFQCFTGFTLFYCAHWQTYVSGTLRFGKIDVTEAQYGIIGLHLLTFIFGSNMWQQNLPLMGFGWNIAVVLSVFLAQSYTFFTEYLGCILSGGSGKNGSTIALSWLNCSCVLLPGTLTLTIYAIIGISSMRVILREGAGKNGSTVADTSVLSPAIPLGLVVVPAYIIACKSEEHIFEEHPSLYIIAFGLVVAKVTNRLVVAHMTRSEMDYLDSVLIGPALLFLNQYFNNFIQEYYVLWLCLLWAAIDLYRYCHRVCLEICGALNIELFRIKARVAVPAGAVSAALDFAASTNSSRNGRHRRT</sequence>
<dbReference type="PROSITE" id="PS00379">
    <property type="entry name" value="CDP_ALCOHOL_P_TRANSF"/>
    <property type="match status" value="1"/>
</dbReference>
<feature type="transmembrane region" description="Helical" evidence="16">
    <location>
        <begin position="326"/>
        <end position="349"/>
    </location>
</feature>
<dbReference type="PANTHER" id="PTHR10414:SF37">
    <property type="entry name" value="BB IN A BOXCAR, ISOFORM C"/>
    <property type="match status" value="1"/>
</dbReference>
<evidence type="ECO:0000256" key="7">
    <source>
        <dbReference type="ARBA" id="ARBA00023209"/>
    </source>
</evidence>
<evidence type="ECO:0000256" key="1">
    <source>
        <dbReference type="ARBA" id="ARBA00004141"/>
    </source>
</evidence>
<reference evidence="17" key="1">
    <citation type="submission" date="2021-11" db="EMBL/GenBank/DDBJ databases">
        <authorList>
            <person name="Schell T."/>
        </authorList>
    </citation>
    <scope>NUCLEOTIDE SEQUENCE</scope>
    <source>
        <strain evidence="17">M5</strain>
    </source>
</reference>
<accession>A0A8J2RT28</accession>
<dbReference type="EMBL" id="CAKKLH010000079">
    <property type="protein sequence ID" value="CAH0102388.1"/>
    <property type="molecule type" value="Genomic_DNA"/>
</dbReference>
<dbReference type="PIRSF" id="PIRSF015665">
    <property type="entry name" value="CHOPT"/>
    <property type="match status" value="1"/>
</dbReference>
<evidence type="ECO:0000256" key="9">
    <source>
        <dbReference type="ARBA" id="ARBA00036100"/>
    </source>
</evidence>
<feature type="transmembrane region" description="Helical" evidence="16">
    <location>
        <begin position="295"/>
        <end position="314"/>
    </location>
</feature>
<keyword evidence="6 16" id="KW-0472">Membrane</keyword>
<comment type="similarity">
    <text evidence="2 15">Belongs to the CDP-alcohol phosphatidyltransferase class-I family.</text>
</comment>
<dbReference type="GO" id="GO:0004142">
    <property type="term" value="F:diacylglycerol cholinephosphotransferase activity"/>
    <property type="evidence" value="ECO:0007669"/>
    <property type="project" value="UniProtKB-EC"/>
</dbReference>